<dbReference type="EC" id="4.2.1.96" evidence="4"/>
<gene>
    <name evidence="5" type="ORF">ACFSE1_12970</name>
</gene>
<dbReference type="InterPro" id="IPR001533">
    <property type="entry name" value="Pterin_deHydtase"/>
</dbReference>
<evidence type="ECO:0000256" key="4">
    <source>
        <dbReference type="HAMAP-Rule" id="MF_00434"/>
    </source>
</evidence>
<dbReference type="Gene3D" id="3.30.1360.20">
    <property type="entry name" value="Transcriptional coactivator/pterin dehydratase"/>
    <property type="match status" value="1"/>
</dbReference>
<evidence type="ECO:0000256" key="3">
    <source>
        <dbReference type="ARBA" id="ARBA00023239"/>
    </source>
</evidence>
<dbReference type="HAMAP" id="MF_00434">
    <property type="entry name" value="Pterin_4_alpha"/>
    <property type="match status" value="1"/>
</dbReference>
<evidence type="ECO:0000256" key="1">
    <source>
        <dbReference type="ARBA" id="ARBA00001554"/>
    </source>
</evidence>
<dbReference type="EMBL" id="JBHUEQ010000023">
    <property type="protein sequence ID" value="MFD1746379.1"/>
    <property type="molecule type" value="Genomic_DNA"/>
</dbReference>
<accession>A0ABW4M597</accession>
<proteinExistence type="inferred from homology"/>
<dbReference type="NCBIfam" id="NF002018">
    <property type="entry name" value="PRK00823.1-3"/>
    <property type="match status" value="1"/>
</dbReference>
<evidence type="ECO:0000256" key="2">
    <source>
        <dbReference type="ARBA" id="ARBA00006472"/>
    </source>
</evidence>
<dbReference type="GO" id="GO:0008124">
    <property type="term" value="F:4-alpha-hydroxytetrahydrobiopterin dehydratase activity"/>
    <property type="evidence" value="ECO:0007669"/>
    <property type="project" value="UniProtKB-EC"/>
</dbReference>
<comment type="catalytic activity">
    <reaction evidence="1 4">
        <text>(4aS,6R)-4a-hydroxy-L-erythro-5,6,7,8-tetrahydrobiopterin = (6R)-L-erythro-6,7-dihydrobiopterin + H2O</text>
        <dbReference type="Rhea" id="RHEA:11920"/>
        <dbReference type="ChEBI" id="CHEBI:15377"/>
        <dbReference type="ChEBI" id="CHEBI:15642"/>
        <dbReference type="ChEBI" id="CHEBI:43120"/>
        <dbReference type="EC" id="4.2.1.96"/>
    </reaction>
</comment>
<dbReference type="Proteomes" id="UP001597322">
    <property type="component" value="Unassembled WGS sequence"/>
</dbReference>
<dbReference type="CDD" id="cd00914">
    <property type="entry name" value="PCD_DCoH_subfamily_b"/>
    <property type="match status" value="1"/>
</dbReference>
<protein>
    <recommendedName>
        <fullName evidence="4">Putative pterin-4-alpha-carbinolamine dehydratase</fullName>
        <shortName evidence="4">PHS</shortName>
        <ecNumber evidence="4">4.2.1.96</ecNumber>
    </recommendedName>
    <alternativeName>
        <fullName evidence="4">4-alpha-hydroxy-tetrahydropterin dehydratase</fullName>
    </alternativeName>
    <alternativeName>
        <fullName evidence="4">Pterin carbinolamine dehydratase</fullName>
        <shortName evidence="4">PCD</shortName>
    </alternativeName>
</protein>
<comment type="caution">
    <text evidence="5">The sequence shown here is derived from an EMBL/GenBank/DDBJ whole genome shotgun (WGS) entry which is preliminary data.</text>
</comment>
<evidence type="ECO:0000313" key="5">
    <source>
        <dbReference type="EMBL" id="MFD1746379.1"/>
    </source>
</evidence>
<dbReference type="PANTHER" id="PTHR12599:SF0">
    <property type="entry name" value="PTERIN-4-ALPHA-CARBINOLAMINE DEHYDRATASE"/>
    <property type="match status" value="1"/>
</dbReference>
<dbReference type="RefSeq" id="WP_377401880.1">
    <property type="nucleotide sequence ID" value="NZ_JBHUEQ010000023.1"/>
</dbReference>
<organism evidence="5 6">
    <name type="scientific">Rhizobium helianthi</name>
    <dbReference type="NCBI Taxonomy" id="1132695"/>
    <lineage>
        <taxon>Bacteria</taxon>
        <taxon>Pseudomonadati</taxon>
        <taxon>Pseudomonadota</taxon>
        <taxon>Alphaproteobacteria</taxon>
        <taxon>Hyphomicrobiales</taxon>
        <taxon>Rhizobiaceae</taxon>
        <taxon>Rhizobium/Agrobacterium group</taxon>
        <taxon>Rhizobium</taxon>
    </lineage>
</organism>
<dbReference type="NCBIfam" id="NF002017">
    <property type="entry name" value="PRK00823.1-2"/>
    <property type="match status" value="1"/>
</dbReference>
<keyword evidence="6" id="KW-1185">Reference proteome</keyword>
<dbReference type="InterPro" id="IPR036428">
    <property type="entry name" value="PCD_sf"/>
</dbReference>
<evidence type="ECO:0000313" key="6">
    <source>
        <dbReference type="Proteomes" id="UP001597322"/>
    </source>
</evidence>
<comment type="similarity">
    <text evidence="2 4">Belongs to the pterin-4-alpha-carbinolamine dehydratase family.</text>
</comment>
<name>A0ABW4M597_9HYPH</name>
<dbReference type="SUPFAM" id="SSF55248">
    <property type="entry name" value="PCD-like"/>
    <property type="match status" value="1"/>
</dbReference>
<reference evidence="6" key="1">
    <citation type="journal article" date="2019" name="Int. J. Syst. Evol. Microbiol.">
        <title>The Global Catalogue of Microorganisms (GCM) 10K type strain sequencing project: providing services to taxonomists for standard genome sequencing and annotation.</title>
        <authorList>
            <consortium name="The Broad Institute Genomics Platform"/>
            <consortium name="The Broad Institute Genome Sequencing Center for Infectious Disease"/>
            <person name="Wu L."/>
            <person name="Ma J."/>
        </authorList>
    </citation>
    <scope>NUCLEOTIDE SEQUENCE [LARGE SCALE GENOMIC DNA]</scope>
    <source>
        <strain evidence="6">CG52</strain>
    </source>
</reference>
<keyword evidence="3 4" id="KW-0456">Lyase</keyword>
<dbReference type="Pfam" id="PF01329">
    <property type="entry name" value="Pterin_4a"/>
    <property type="match status" value="1"/>
</dbReference>
<dbReference type="PANTHER" id="PTHR12599">
    <property type="entry name" value="PTERIN-4-ALPHA-CARBINOLAMINE DEHYDRATASE"/>
    <property type="match status" value="1"/>
</dbReference>
<sequence>MRDAKLSTEELTQALAKLPDWALREDEAAITRSFRFANFRQAFAFMTECALMAEKLDHHPEWFNVYSRVDVTLTTHDSGGITRRDIELATAMNRASSRPD</sequence>